<accession>A0AAN6Q6V1</accession>
<organism evidence="1 2">
    <name type="scientific">Parathielavia hyrcaniae</name>
    <dbReference type="NCBI Taxonomy" id="113614"/>
    <lineage>
        <taxon>Eukaryota</taxon>
        <taxon>Fungi</taxon>
        <taxon>Dikarya</taxon>
        <taxon>Ascomycota</taxon>
        <taxon>Pezizomycotina</taxon>
        <taxon>Sordariomycetes</taxon>
        <taxon>Sordariomycetidae</taxon>
        <taxon>Sordariales</taxon>
        <taxon>Chaetomiaceae</taxon>
        <taxon>Parathielavia</taxon>
    </lineage>
</organism>
<reference evidence="1" key="2">
    <citation type="submission" date="2023-05" db="EMBL/GenBank/DDBJ databases">
        <authorList>
            <consortium name="Lawrence Berkeley National Laboratory"/>
            <person name="Steindorff A."/>
            <person name="Hensen N."/>
            <person name="Bonometti L."/>
            <person name="Westerberg I."/>
            <person name="Brannstrom I.O."/>
            <person name="Guillou S."/>
            <person name="Cros-Aarteil S."/>
            <person name="Calhoun S."/>
            <person name="Haridas S."/>
            <person name="Kuo A."/>
            <person name="Mondo S."/>
            <person name="Pangilinan J."/>
            <person name="Riley R."/>
            <person name="Labutti K."/>
            <person name="Andreopoulos B."/>
            <person name="Lipzen A."/>
            <person name="Chen C."/>
            <person name="Yanf M."/>
            <person name="Daum C."/>
            <person name="Ng V."/>
            <person name="Clum A."/>
            <person name="Ohm R."/>
            <person name="Martin F."/>
            <person name="Silar P."/>
            <person name="Natvig D."/>
            <person name="Lalanne C."/>
            <person name="Gautier V."/>
            <person name="Ament-Velasquez S.L."/>
            <person name="Kruys A."/>
            <person name="Hutchinson M.I."/>
            <person name="Powell A.J."/>
            <person name="Barry K."/>
            <person name="Miller A.N."/>
            <person name="Grigoriev I.V."/>
            <person name="Debuchy R."/>
            <person name="Gladieux P."/>
            <person name="Thoren M.H."/>
            <person name="Johannesson H."/>
        </authorList>
    </citation>
    <scope>NUCLEOTIDE SEQUENCE</scope>
    <source>
        <strain evidence="1">CBS 757.83</strain>
    </source>
</reference>
<evidence type="ECO:0000313" key="2">
    <source>
        <dbReference type="Proteomes" id="UP001305647"/>
    </source>
</evidence>
<protein>
    <submittedName>
        <fullName evidence="1">Uncharacterized protein</fullName>
    </submittedName>
</protein>
<dbReference type="Proteomes" id="UP001305647">
    <property type="component" value="Unassembled WGS sequence"/>
</dbReference>
<reference evidence="1" key="1">
    <citation type="journal article" date="2023" name="Mol. Phylogenet. Evol.">
        <title>Genome-scale phylogeny and comparative genomics of the fungal order Sordariales.</title>
        <authorList>
            <person name="Hensen N."/>
            <person name="Bonometti L."/>
            <person name="Westerberg I."/>
            <person name="Brannstrom I.O."/>
            <person name="Guillou S."/>
            <person name="Cros-Aarteil S."/>
            <person name="Calhoun S."/>
            <person name="Haridas S."/>
            <person name="Kuo A."/>
            <person name="Mondo S."/>
            <person name="Pangilinan J."/>
            <person name="Riley R."/>
            <person name="LaButti K."/>
            <person name="Andreopoulos B."/>
            <person name="Lipzen A."/>
            <person name="Chen C."/>
            <person name="Yan M."/>
            <person name="Daum C."/>
            <person name="Ng V."/>
            <person name="Clum A."/>
            <person name="Steindorff A."/>
            <person name="Ohm R.A."/>
            <person name="Martin F."/>
            <person name="Silar P."/>
            <person name="Natvig D.O."/>
            <person name="Lalanne C."/>
            <person name="Gautier V."/>
            <person name="Ament-Velasquez S.L."/>
            <person name="Kruys A."/>
            <person name="Hutchinson M.I."/>
            <person name="Powell A.J."/>
            <person name="Barry K."/>
            <person name="Miller A.N."/>
            <person name="Grigoriev I.V."/>
            <person name="Debuchy R."/>
            <person name="Gladieux P."/>
            <person name="Hiltunen Thoren M."/>
            <person name="Johannesson H."/>
        </authorList>
    </citation>
    <scope>NUCLEOTIDE SEQUENCE</scope>
    <source>
        <strain evidence="1">CBS 757.83</strain>
    </source>
</reference>
<dbReference type="Pfam" id="PF14388">
    <property type="entry name" value="DUF4419"/>
    <property type="match status" value="1"/>
</dbReference>
<dbReference type="PANTHER" id="PTHR31252">
    <property type="entry name" value="DUF4419 DOMAIN-CONTAINING PROTEIN"/>
    <property type="match status" value="1"/>
</dbReference>
<gene>
    <name evidence="1" type="ORF">N658DRAFT_522844</name>
</gene>
<dbReference type="PANTHER" id="PTHR31252:SF11">
    <property type="entry name" value="DUF4419 DOMAIN-CONTAINING PROTEIN"/>
    <property type="match status" value="1"/>
</dbReference>
<proteinExistence type="predicted"/>
<dbReference type="InterPro" id="IPR025533">
    <property type="entry name" value="DUF4419"/>
</dbReference>
<dbReference type="EMBL" id="MU863630">
    <property type="protein sequence ID" value="KAK4102845.1"/>
    <property type="molecule type" value="Genomic_DNA"/>
</dbReference>
<evidence type="ECO:0000313" key="1">
    <source>
        <dbReference type="EMBL" id="KAK4102845.1"/>
    </source>
</evidence>
<comment type="caution">
    <text evidence="1">The sequence shown here is derived from an EMBL/GenBank/DDBJ whole genome shotgun (WGS) entry which is preliminary data.</text>
</comment>
<sequence>MKWVRLFYEGNDERMVKIQRRFVAYFDAHHPAVEPAARSCSPEQVPGFGDSFYDAPVAGDDEIGSVVPNKNGFTHTVIRAWQQDLHLKIRLDDVWLAILNQFSFFVNGNAETLRDIFVAHEGRAEVVVDARPNTIETVDVGFVAQELASMVKQRLKDPNIATTLLPKFTTTTPHDQTTAAIVFLGAVKEYFGYGARLGCSFPSVTLLGERSDWAYMLQRLAWFSTIDHEESVAWALRLTKTLEYMVASFDRPDDPDMKQFWMRAVHEAGSGGSGGAGQALQ</sequence>
<dbReference type="AlphaFoldDB" id="A0AAN6Q6V1"/>
<name>A0AAN6Q6V1_9PEZI</name>
<keyword evidence="2" id="KW-1185">Reference proteome</keyword>